<dbReference type="CDD" id="cd07984">
    <property type="entry name" value="LPLAT_LABLAT-like"/>
    <property type="match status" value="1"/>
</dbReference>
<dbReference type="AlphaFoldDB" id="A0A7C9LUX3"/>
<keyword evidence="3" id="KW-0997">Cell inner membrane</keyword>
<evidence type="ECO:0000256" key="1">
    <source>
        <dbReference type="ARBA" id="ARBA00004533"/>
    </source>
</evidence>
<evidence type="ECO:0000256" key="3">
    <source>
        <dbReference type="ARBA" id="ARBA00022519"/>
    </source>
</evidence>
<keyword evidence="5 7" id="KW-0472">Membrane</keyword>
<accession>A0A7C9LUX3</accession>
<evidence type="ECO:0000313" key="9">
    <source>
        <dbReference type="Proteomes" id="UP000482295"/>
    </source>
</evidence>
<evidence type="ECO:0000256" key="7">
    <source>
        <dbReference type="SAM" id="Phobius"/>
    </source>
</evidence>
<organism evidence="8 9">
    <name type="scientific">Prevotella vespertina</name>
    <dbReference type="NCBI Taxonomy" id="2608404"/>
    <lineage>
        <taxon>Bacteria</taxon>
        <taxon>Pseudomonadati</taxon>
        <taxon>Bacteroidota</taxon>
        <taxon>Bacteroidia</taxon>
        <taxon>Bacteroidales</taxon>
        <taxon>Prevotellaceae</taxon>
        <taxon>Prevotella</taxon>
    </lineage>
</organism>
<evidence type="ECO:0000256" key="5">
    <source>
        <dbReference type="ARBA" id="ARBA00023136"/>
    </source>
</evidence>
<feature type="transmembrane region" description="Helical" evidence="7">
    <location>
        <begin position="6"/>
        <end position="35"/>
    </location>
</feature>
<proteinExistence type="predicted"/>
<dbReference type="InterPro" id="IPR004960">
    <property type="entry name" value="LipA_acyltrans"/>
</dbReference>
<dbReference type="PANTHER" id="PTHR30606">
    <property type="entry name" value="LIPID A BIOSYNTHESIS LAUROYL ACYLTRANSFERASE"/>
    <property type="match status" value="1"/>
</dbReference>
<keyword evidence="9" id="KW-1185">Reference proteome</keyword>
<reference evidence="8 9" key="1">
    <citation type="submission" date="2019-09" db="EMBL/GenBank/DDBJ databases">
        <title>Prevotella A2879 sp. nov., isolated from an abscess of a patient.</title>
        <authorList>
            <person name="Buhl M."/>
            <person name="Oberhettinger P."/>
        </authorList>
    </citation>
    <scope>NUCLEOTIDE SEQUENCE [LARGE SCALE GENOMIC DNA]</scope>
    <source>
        <strain evidence="8 9">A2879</strain>
    </source>
</reference>
<comment type="caution">
    <text evidence="8">The sequence shown here is derived from an EMBL/GenBank/DDBJ whole genome shotgun (WGS) entry which is preliminary data.</text>
</comment>
<keyword evidence="6" id="KW-0012">Acyltransferase</keyword>
<name>A0A7C9LUX3_9BACT</name>
<dbReference type="Proteomes" id="UP000482295">
    <property type="component" value="Unassembled WGS sequence"/>
</dbReference>
<dbReference type="GO" id="GO:0005886">
    <property type="term" value="C:plasma membrane"/>
    <property type="evidence" value="ECO:0007669"/>
    <property type="project" value="UniProtKB-SubCell"/>
</dbReference>
<keyword evidence="4" id="KW-0808">Transferase</keyword>
<dbReference type="EMBL" id="VVIQ01000003">
    <property type="protein sequence ID" value="MUL27595.1"/>
    <property type="molecule type" value="Genomic_DNA"/>
</dbReference>
<evidence type="ECO:0000256" key="6">
    <source>
        <dbReference type="ARBA" id="ARBA00023315"/>
    </source>
</evidence>
<gene>
    <name evidence="8" type="ORF">F0475_04595</name>
</gene>
<dbReference type="RefSeq" id="WP_155715666.1">
    <property type="nucleotide sequence ID" value="NZ_VVIQ01000003.1"/>
</dbReference>
<dbReference type="Pfam" id="PF03279">
    <property type="entry name" value="Lip_A_acyltrans"/>
    <property type="match status" value="1"/>
</dbReference>
<dbReference type="PANTHER" id="PTHR30606:SF10">
    <property type="entry name" value="PHOSPHATIDYLINOSITOL MANNOSIDE ACYLTRANSFERASE"/>
    <property type="match status" value="1"/>
</dbReference>
<keyword evidence="7" id="KW-0812">Transmembrane</keyword>
<keyword evidence="2" id="KW-1003">Cell membrane</keyword>
<comment type="subcellular location">
    <subcellularLocation>
        <location evidence="1">Cell inner membrane</location>
    </subcellularLocation>
</comment>
<evidence type="ECO:0000256" key="2">
    <source>
        <dbReference type="ARBA" id="ARBA00022475"/>
    </source>
</evidence>
<protein>
    <submittedName>
        <fullName evidence="8">Lipd A biosynthesis protein</fullName>
    </submittedName>
</protein>
<dbReference type="GO" id="GO:0016746">
    <property type="term" value="F:acyltransferase activity"/>
    <property type="evidence" value="ECO:0007669"/>
    <property type="project" value="UniProtKB-KW"/>
</dbReference>
<sequence>MRKVRYYIFLGLLKCIALLPFWCLYRISDFIYFILSRVIHYRKRVITGNISRSFPELSQREVGIITNKFYRHLADVIVESVKLLHVSDEEMRRRVEVKNGDEVERKAADGRPVILFLGHYGNWEWAQEVSCYYRQPAFTCELYRPVKDKVMDDLMLRIRSRFNTTLVTQQEAIRFLLRKYRSNEQFLVGFISDQRPNSQNLHNWTQFLHQDTAFAVGGEEIGKHVNAHYFFLHVEKPRRGHYVMTFKEVCPQDDKTKFPYTLQYLRMMEANICKQPELWLWSHNRWKFDREGNAIH</sequence>
<evidence type="ECO:0000256" key="4">
    <source>
        <dbReference type="ARBA" id="ARBA00022679"/>
    </source>
</evidence>
<evidence type="ECO:0000313" key="8">
    <source>
        <dbReference type="EMBL" id="MUL27595.1"/>
    </source>
</evidence>
<dbReference type="GO" id="GO:0009247">
    <property type="term" value="P:glycolipid biosynthetic process"/>
    <property type="evidence" value="ECO:0007669"/>
    <property type="project" value="UniProtKB-ARBA"/>
</dbReference>
<keyword evidence="7" id="KW-1133">Transmembrane helix</keyword>